<dbReference type="Proteomes" id="UP000077266">
    <property type="component" value="Unassembled WGS sequence"/>
</dbReference>
<sequence>MLLPSTFLSPFSTRTPGQAIETLYLIDFESPTSSRPLLDLLKYAHLANLRHLHVEFGADIDSSISSAQAGHLISSCPNLQSMGFTMAPADLTRNFIQALPASTTVLFDTLDCGAHLQVVGTAGTIFTLTRCDIVIEVLMDNSRVTDNVREIVIGRSALVEWCPSEIADFVNSVADLQTLSLVIGPPRTTFPEISNTLDPGSWYRQVLKVPNVRQLRITAPESFTVSASAIEGFVQHVLQHPDKLTTRHYYGFDVEHEDRIDRAANPHYRWAHESRLPKLTRYLWSLRHSGYLDLDADRSLDFPTL</sequence>
<keyword evidence="2" id="KW-1185">Reference proteome</keyword>
<gene>
    <name evidence="1" type="ORF">EXIGLDRAFT_844536</name>
</gene>
<organism evidence="1 2">
    <name type="scientific">Exidia glandulosa HHB12029</name>
    <dbReference type="NCBI Taxonomy" id="1314781"/>
    <lineage>
        <taxon>Eukaryota</taxon>
        <taxon>Fungi</taxon>
        <taxon>Dikarya</taxon>
        <taxon>Basidiomycota</taxon>
        <taxon>Agaricomycotina</taxon>
        <taxon>Agaricomycetes</taxon>
        <taxon>Auriculariales</taxon>
        <taxon>Exidiaceae</taxon>
        <taxon>Exidia</taxon>
    </lineage>
</organism>
<dbReference type="EMBL" id="KV426385">
    <property type="protein sequence ID" value="KZV81527.1"/>
    <property type="molecule type" value="Genomic_DNA"/>
</dbReference>
<dbReference type="InParanoid" id="A0A165BZC4"/>
<evidence type="ECO:0000313" key="2">
    <source>
        <dbReference type="Proteomes" id="UP000077266"/>
    </source>
</evidence>
<protein>
    <submittedName>
        <fullName evidence="1">Uncharacterized protein</fullName>
    </submittedName>
</protein>
<name>A0A165BZC4_EXIGL</name>
<accession>A0A165BZC4</accession>
<reference evidence="1 2" key="1">
    <citation type="journal article" date="2016" name="Mol. Biol. Evol.">
        <title>Comparative Genomics of Early-Diverging Mushroom-Forming Fungi Provides Insights into the Origins of Lignocellulose Decay Capabilities.</title>
        <authorList>
            <person name="Nagy L.G."/>
            <person name="Riley R."/>
            <person name="Tritt A."/>
            <person name="Adam C."/>
            <person name="Daum C."/>
            <person name="Floudas D."/>
            <person name="Sun H."/>
            <person name="Yadav J.S."/>
            <person name="Pangilinan J."/>
            <person name="Larsson K.H."/>
            <person name="Matsuura K."/>
            <person name="Barry K."/>
            <person name="Labutti K."/>
            <person name="Kuo R."/>
            <person name="Ohm R.A."/>
            <person name="Bhattacharya S.S."/>
            <person name="Shirouzu T."/>
            <person name="Yoshinaga Y."/>
            <person name="Martin F.M."/>
            <person name="Grigoriev I.V."/>
            <person name="Hibbett D.S."/>
        </authorList>
    </citation>
    <scope>NUCLEOTIDE SEQUENCE [LARGE SCALE GENOMIC DNA]</scope>
    <source>
        <strain evidence="1 2">HHB12029</strain>
    </source>
</reference>
<dbReference type="AlphaFoldDB" id="A0A165BZC4"/>
<proteinExistence type="predicted"/>
<evidence type="ECO:0000313" key="1">
    <source>
        <dbReference type="EMBL" id="KZV81527.1"/>
    </source>
</evidence>